<evidence type="ECO:0000256" key="1">
    <source>
        <dbReference type="ARBA" id="ARBA00004271"/>
    </source>
</evidence>
<gene>
    <name evidence="17" type="ORF">POM88_044894</name>
</gene>
<keyword evidence="7 14" id="KW-1015">Disulfide bond</keyword>
<dbReference type="InterPro" id="IPR001929">
    <property type="entry name" value="Germin"/>
</dbReference>
<comment type="subcellular location">
    <subcellularLocation>
        <location evidence="1 15">Secreted</location>
        <location evidence="1 15">Extracellular space</location>
        <location evidence="1 15">Apoplast</location>
    </subcellularLocation>
</comment>
<dbReference type="GO" id="GO:0009506">
    <property type="term" value="C:plasmodesma"/>
    <property type="evidence" value="ECO:0007669"/>
    <property type="project" value="UniProtKB-ARBA"/>
</dbReference>
<dbReference type="InterPro" id="IPR014710">
    <property type="entry name" value="RmlC-like_jellyroll"/>
</dbReference>
<dbReference type="Gene3D" id="2.60.120.10">
    <property type="entry name" value="Jelly Rolls"/>
    <property type="match status" value="1"/>
</dbReference>
<keyword evidence="18" id="KW-1185">Reference proteome</keyword>
<dbReference type="GO" id="GO:2000280">
    <property type="term" value="P:regulation of root development"/>
    <property type="evidence" value="ECO:0007669"/>
    <property type="project" value="UniProtKB-ARBA"/>
</dbReference>
<accession>A0AAD8M3A7</accession>
<feature type="binding site" evidence="12">
    <location>
        <position position="117"/>
    </location>
    <ligand>
        <name>oxalate</name>
        <dbReference type="ChEBI" id="CHEBI:30623"/>
    </ligand>
</feature>
<dbReference type="Proteomes" id="UP001237642">
    <property type="component" value="Unassembled WGS sequence"/>
</dbReference>
<comment type="catalytic activity">
    <reaction evidence="9">
        <text>2 superoxide + 2 H(+) = H2O2 + O2</text>
        <dbReference type="Rhea" id="RHEA:20696"/>
        <dbReference type="ChEBI" id="CHEBI:15378"/>
        <dbReference type="ChEBI" id="CHEBI:15379"/>
        <dbReference type="ChEBI" id="CHEBI:16240"/>
        <dbReference type="ChEBI" id="CHEBI:18421"/>
        <dbReference type="EC" id="1.15.1.1"/>
    </reaction>
</comment>
<dbReference type="GO" id="GO:0004784">
    <property type="term" value="F:superoxide dismutase activity"/>
    <property type="evidence" value="ECO:0007669"/>
    <property type="project" value="UniProtKB-EC"/>
</dbReference>
<evidence type="ECO:0000256" key="11">
    <source>
        <dbReference type="ARBA" id="ARBA00064720"/>
    </source>
</evidence>
<feature type="binding site" evidence="13">
    <location>
        <position position="117"/>
    </location>
    <ligand>
        <name>Mn(2+)</name>
        <dbReference type="ChEBI" id="CHEBI:29035"/>
    </ligand>
</feature>
<dbReference type="InterPro" id="IPR019780">
    <property type="entry name" value="Germin_Mn-BS"/>
</dbReference>
<comment type="subunit">
    <text evidence="11">Monomer. In the absence of manganese, it forms tetrameric and pentameric forms which show superoxide dismutase activity.</text>
</comment>
<dbReference type="Pfam" id="PF00190">
    <property type="entry name" value="Cupin_1"/>
    <property type="match status" value="1"/>
</dbReference>
<dbReference type="PANTHER" id="PTHR31238">
    <property type="entry name" value="GERMIN-LIKE PROTEIN SUBFAMILY 3 MEMBER 3"/>
    <property type="match status" value="1"/>
</dbReference>
<reference evidence="17" key="1">
    <citation type="submission" date="2023-02" db="EMBL/GenBank/DDBJ databases">
        <title>Genome of toxic invasive species Heracleum sosnowskyi carries increased number of genes despite the absence of recent whole-genome duplications.</title>
        <authorList>
            <person name="Schelkunov M."/>
            <person name="Shtratnikova V."/>
            <person name="Makarenko M."/>
            <person name="Klepikova A."/>
            <person name="Omelchenko D."/>
            <person name="Novikova G."/>
            <person name="Obukhova E."/>
            <person name="Bogdanov V."/>
            <person name="Penin A."/>
            <person name="Logacheva M."/>
        </authorList>
    </citation>
    <scope>NUCLEOTIDE SEQUENCE</scope>
    <source>
        <strain evidence="17">Hsosn_3</strain>
        <tissue evidence="17">Leaf</tissue>
    </source>
</reference>
<evidence type="ECO:0000256" key="6">
    <source>
        <dbReference type="ARBA" id="ARBA00022729"/>
    </source>
</evidence>
<keyword evidence="6 15" id="KW-0732">Signal</keyword>
<dbReference type="FunFam" id="2.60.120.10:FF:000025">
    <property type="entry name" value="germin-like protein subfamily 2 member 1"/>
    <property type="match status" value="1"/>
</dbReference>
<organism evidence="17 18">
    <name type="scientific">Heracleum sosnowskyi</name>
    <dbReference type="NCBI Taxonomy" id="360622"/>
    <lineage>
        <taxon>Eukaryota</taxon>
        <taxon>Viridiplantae</taxon>
        <taxon>Streptophyta</taxon>
        <taxon>Embryophyta</taxon>
        <taxon>Tracheophyta</taxon>
        <taxon>Spermatophyta</taxon>
        <taxon>Magnoliopsida</taxon>
        <taxon>eudicotyledons</taxon>
        <taxon>Gunneridae</taxon>
        <taxon>Pentapetalae</taxon>
        <taxon>asterids</taxon>
        <taxon>campanulids</taxon>
        <taxon>Apiales</taxon>
        <taxon>Apiaceae</taxon>
        <taxon>Apioideae</taxon>
        <taxon>apioid superclade</taxon>
        <taxon>Tordylieae</taxon>
        <taxon>Tordyliinae</taxon>
        <taxon>Heracleum</taxon>
    </lineage>
</organism>
<dbReference type="GO" id="GO:0048046">
    <property type="term" value="C:apoplast"/>
    <property type="evidence" value="ECO:0007669"/>
    <property type="project" value="UniProtKB-SubCell"/>
</dbReference>
<evidence type="ECO:0000313" key="18">
    <source>
        <dbReference type="Proteomes" id="UP001237642"/>
    </source>
</evidence>
<keyword evidence="4 15" id="KW-0964">Secreted</keyword>
<dbReference type="SMART" id="SM00835">
    <property type="entry name" value="Cupin_1"/>
    <property type="match status" value="1"/>
</dbReference>
<dbReference type="CDD" id="cd02241">
    <property type="entry name" value="cupin_OxOx"/>
    <property type="match status" value="1"/>
</dbReference>
<feature type="chain" id="PRO_5041769690" description="Germin-like protein" evidence="15">
    <location>
        <begin position="32"/>
        <end position="224"/>
    </location>
</feature>
<protein>
    <recommendedName>
        <fullName evidence="15">Germin-like protein</fullName>
    </recommendedName>
</protein>
<evidence type="ECO:0000256" key="14">
    <source>
        <dbReference type="PIRSR" id="PIRSR601929-3"/>
    </source>
</evidence>
<dbReference type="AlphaFoldDB" id="A0AAD8M3A7"/>
<feature type="disulfide bond" evidence="14">
    <location>
        <begin position="40"/>
        <end position="55"/>
    </location>
</feature>
<evidence type="ECO:0000256" key="10">
    <source>
        <dbReference type="ARBA" id="ARBA00058969"/>
    </source>
</evidence>
<evidence type="ECO:0000256" key="5">
    <source>
        <dbReference type="ARBA" id="ARBA00022723"/>
    </source>
</evidence>
<feature type="signal peptide" evidence="15">
    <location>
        <begin position="1"/>
        <end position="31"/>
    </location>
</feature>
<evidence type="ECO:0000256" key="2">
    <source>
        <dbReference type="ARBA" id="ARBA00007456"/>
    </source>
</evidence>
<evidence type="ECO:0000313" key="17">
    <source>
        <dbReference type="EMBL" id="KAK1360420.1"/>
    </source>
</evidence>
<dbReference type="GO" id="GO:0030145">
    <property type="term" value="F:manganese ion binding"/>
    <property type="evidence" value="ECO:0007669"/>
    <property type="project" value="UniProtKB-UniRule"/>
</dbReference>
<evidence type="ECO:0000256" key="4">
    <source>
        <dbReference type="ARBA" id="ARBA00022525"/>
    </source>
</evidence>
<keyword evidence="3 15" id="KW-0052">Apoplast</keyword>
<comment type="caution">
    <text evidence="17">The sequence shown here is derived from an EMBL/GenBank/DDBJ whole genome shotgun (WGS) entry which is preliminary data.</text>
</comment>
<dbReference type="PROSITE" id="PS00725">
    <property type="entry name" value="GERMIN"/>
    <property type="match status" value="1"/>
</dbReference>
<keyword evidence="8 12" id="KW-0464">Manganese</keyword>
<evidence type="ECO:0000256" key="7">
    <source>
        <dbReference type="ARBA" id="ARBA00023157"/>
    </source>
</evidence>
<evidence type="ECO:0000256" key="15">
    <source>
        <dbReference type="RuleBase" id="RU366015"/>
    </source>
</evidence>
<evidence type="ECO:0000256" key="9">
    <source>
        <dbReference type="ARBA" id="ARBA00049204"/>
    </source>
</evidence>
<keyword evidence="5 12" id="KW-0479">Metal-binding</keyword>
<feature type="binding site" evidence="12">
    <location>
        <position position="112"/>
    </location>
    <ligand>
        <name>oxalate</name>
        <dbReference type="ChEBI" id="CHEBI:30623"/>
    </ligand>
</feature>
<feature type="domain" description="Cupin type-1" evidence="16">
    <location>
        <begin position="67"/>
        <end position="215"/>
    </location>
</feature>
<evidence type="ECO:0000256" key="3">
    <source>
        <dbReference type="ARBA" id="ARBA00022523"/>
    </source>
</evidence>
<proteinExistence type="inferred from homology"/>
<evidence type="ECO:0000256" key="13">
    <source>
        <dbReference type="PIRSR" id="PIRSR601929-2"/>
    </source>
</evidence>
<comment type="similarity">
    <text evidence="2 15">Belongs to the germin family.</text>
</comment>
<reference evidence="17" key="2">
    <citation type="submission" date="2023-05" db="EMBL/GenBank/DDBJ databases">
        <authorList>
            <person name="Schelkunov M.I."/>
        </authorList>
    </citation>
    <scope>NUCLEOTIDE SEQUENCE</scope>
    <source>
        <strain evidence="17">Hsosn_3</strain>
        <tissue evidence="17">Leaf</tissue>
    </source>
</reference>
<evidence type="ECO:0000259" key="16">
    <source>
        <dbReference type="SMART" id="SM00835"/>
    </source>
</evidence>
<dbReference type="GO" id="GO:0010497">
    <property type="term" value="P:plasmodesmata-mediated intercellular transport"/>
    <property type="evidence" value="ECO:0007669"/>
    <property type="project" value="UniProtKB-ARBA"/>
</dbReference>
<feature type="binding site" evidence="12">
    <location>
        <position position="122"/>
    </location>
    <ligand>
        <name>oxalate</name>
        <dbReference type="ChEBI" id="CHEBI:30623"/>
    </ligand>
</feature>
<sequence length="224" mass="24230">MINRFIVPPMAFNKLSVLMVVAVFFRNSVSADPDLLQDVCVADLTSTIKVNGYPCKEPFTPDDFFFAGLSAPGVINTSMGSVVTPASVQKLPGLNALGISMARIDYTGGGLNPPHLHPRASELAYVLEGELEMGFLTTKDVLISKVMKKGELFVFPKGLVHYQKNNQKDPAALLVAFNSQFPGTQPIAPTLFGATPPVPDMVLSMAFQVDQTVITNIRGKFVKK</sequence>
<feature type="binding site" evidence="13">
    <location>
        <position position="115"/>
    </location>
    <ligand>
        <name>Mn(2+)</name>
        <dbReference type="ChEBI" id="CHEBI:29035"/>
    </ligand>
</feature>
<evidence type="ECO:0000256" key="12">
    <source>
        <dbReference type="PIRSR" id="PIRSR601929-1"/>
    </source>
</evidence>
<comment type="function">
    <text evidence="10">May interact with bacterial adhesins thereby protecting the reproductive tissues from microbial attack. Has no oxalate oxidase activity.</text>
</comment>
<dbReference type="SUPFAM" id="SSF51182">
    <property type="entry name" value="RmlC-like cupins"/>
    <property type="match status" value="1"/>
</dbReference>
<feature type="binding site" evidence="13">
    <location>
        <position position="161"/>
    </location>
    <ligand>
        <name>Mn(2+)</name>
        <dbReference type="ChEBI" id="CHEBI:29035"/>
    </ligand>
</feature>
<dbReference type="InterPro" id="IPR011051">
    <property type="entry name" value="RmlC_Cupin_sf"/>
</dbReference>
<dbReference type="InterPro" id="IPR006045">
    <property type="entry name" value="Cupin_1"/>
</dbReference>
<feature type="binding site" evidence="13">
    <location>
        <position position="122"/>
    </location>
    <ligand>
        <name>Mn(2+)</name>
        <dbReference type="ChEBI" id="CHEBI:29035"/>
    </ligand>
</feature>
<evidence type="ECO:0000256" key="8">
    <source>
        <dbReference type="ARBA" id="ARBA00023211"/>
    </source>
</evidence>
<dbReference type="EMBL" id="JAUIZM010000010">
    <property type="protein sequence ID" value="KAK1360420.1"/>
    <property type="molecule type" value="Genomic_DNA"/>
</dbReference>
<dbReference type="PRINTS" id="PR00325">
    <property type="entry name" value="GERMIN"/>
</dbReference>
<name>A0AAD8M3A7_9APIA</name>